<gene>
    <name evidence="1" type="ORF">OINT_1001226</name>
</gene>
<dbReference type="HOGENOM" id="CLU_3374885_0_0_5"/>
<evidence type="ECO:0000313" key="2">
    <source>
        <dbReference type="Proteomes" id="UP000004386"/>
    </source>
</evidence>
<accession>C4WJL6</accession>
<dbReference type="Proteomes" id="UP000004386">
    <property type="component" value="Unassembled WGS sequence"/>
</dbReference>
<reference evidence="1 2" key="1">
    <citation type="submission" date="2009-05" db="EMBL/GenBank/DDBJ databases">
        <authorList>
            <person name="Setubal J.C."/>
            <person name="Boyle S."/>
            <person name="Crasta O.R."/>
            <person name="Gillespie J.J."/>
            <person name="Kenyon R.W."/>
            <person name="Lu J."/>
            <person name="Mane S."/>
            <person name="Nagrani S."/>
            <person name="Shallom J.M."/>
            <person name="Shallom S."/>
            <person name="Shukla M."/>
            <person name="Snyder E.E."/>
            <person name="Sobral B.W."/>
            <person name="Wattam A.R."/>
            <person name="Will R."/>
            <person name="Williams K."/>
            <person name="Yoo H."/>
            <person name="Munk C."/>
            <person name="Tapia R."/>
            <person name="Green L."/>
            <person name="Rogers Y."/>
            <person name="Detter J.C."/>
            <person name="Bruce D."/>
            <person name="Brettin T.S."/>
            <person name="Tsolis R."/>
        </authorList>
    </citation>
    <scope>NUCLEOTIDE SEQUENCE [LARGE SCALE GENOMIC DNA]</scope>
    <source>
        <strain evidence="1 2">LMG 3301</strain>
    </source>
</reference>
<name>C4WJL6_9HYPH</name>
<proteinExistence type="predicted"/>
<comment type="caution">
    <text evidence="1">The sequence shown here is derived from an EMBL/GenBank/DDBJ whole genome shotgun (WGS) entry which is preliminary data.</text>
</comment>
<sequence>MEVKLFGERELVSFKAANFGFREFRLAIRETRVY</sequence>
<dbReference type="AlphaFoldDB" id="C4WJL6"/>
<protein>
    <submittedName>
        <fullName evidence="1">Uncharacterized protein</fullName>
    </submittedName>
</protein>
<evidence type="ECO:0000313" key="1">
    <source>
        <dbReference type="EMBL" id="EEQ95828.1"/>
    </source>
</evidence>
<dbReference type="EMBL" id="ACQA01000001">
    <property type="protein sequence ID" value="EEQ95828.1"/>
    <property type="molecule type" value="Genomic_DNA"/>
</dbReference>
<organism evidence="1 2">
    <name type="scientific">Brucella intermedia LMG 3301</name>
    <dbReference type="NCBI Taxonomy" id="641118"/>
    <lineage>
        <taxon>Bacteria</taxon>
        <taxon>Pseudomonadati</taxon>
        <taxon>Pseudomonadota</taxon>
        <taxon>Alphaproteobacteria</taxon>
        <taxon>Hyphomicrobiales</taxon>
        <taxon>Brucellaceae</taxon>
        <taxon>Brucella/Ochrobactrum group</taxon>
        <taxon>Brucella</taxon>
    </lineage>
</organism>